<dbReference type="AlphaFoldDB" id="A0A9D4RCD4"/>
<name>A0A9D4RCD4_DREPO</name>
<protein>
    <submittedName>
        <fullName evidence="1">Uncharacterized protein</fullName>
    </submittedName>
</protein>
<gene>
    <name evidence="1" type="ORF">DPMN_026201</name>
</gene>
<proteinExistence type="predicted"/>
<reference evidence="1" key="2">
    <citation type="submission" date="2020-11" db="EMBL/GenBank/DDBJ databases">
        <authorList>
            <person name="McCartney M.A."/>
            <person name="Auch B."/>
            <person name="Kono T."/>
            <person name="Mallez S."/>
            <person name="Becker A."/>
            <person name="Gohl D.M."/>
            <person name="Silverstein K.A.T."/>
            <person name="Koren S."/>
            <person name="Bechman K.B."/>
            <person name="Herman A."/>
            <person name="Abrahante J.E."/>
            <person name="Garbe J."/>
        </authorList>
    </citation>
    <scope>NUCLEOTIDE SEQUENCE</scope>
    <source>
        <strain evidence="1">Duluth1</strain>
        <tissue evidence="1">Whole animal</tissue>
    </source>
</reference>
<evidence type="ECO:0000313" key="2">
    <source>
        <dbReference type="Proteomes" id="UP000828390"/>
    </source>
</evidence>
<keyword evidence="2" id="KW-1185">Reference proteome</keyword>
<comment type="caution">
    <text evidence="1">The sequence shown here is derived from an EMBL/GenBank/DDBJ whole genome shotgun (WGS) entry which is preliminary data.</text>
</comment>
<dbReference type="EMBL" id="JAIWYP010000002">
    <property type="protein sequence ID" value="KAH3863221.1"/>
    <property type="molecule type" value="Genomic_DNA"/>
</dbReference>
<dbReference type="Proteomes" id="UP000828390">
    <property type="component" value="Unassembled WGS sequence"/>
</dbReference>
<reference evidence="1" key="1">
    <citation type="journal article" date="2019" name="bioRxiv">
        <title>The Genome of the Zebra Mussel, Dreissena polymorpha: A Resource for Invasive Species Research.</title>
        <authorList>
            <person name="McCartney M.A."/>
            <person name="Auch B."/>
            <person name="Kono T."/>
            <person name="Mallez S."/>
            <person name="Zhang Y."/>
            <person name="Obille A."/>
            <person name="Becker A."/>
            <person name="Abrahante J.E."/>
            <person name="Garbe J."/>
            <person name="Badalamenti J.P."/>
            <person name="Herman A."/>
            <person name="Mangelson H."/>
            <person name="Liachko I."/>
            <person name="Sullivan S."/>
            <person name="Sone E.D."/>
            <person name="Koren S."/>
            <person name="Silverstein K.A.T."/>
            <person name="Beckman K.B."/>
            <person name="Gohl D.M."/>
        </authorList>
    </citation>
    <scope>NUCLEOTIDE SEQUENCE</scope>
    <source>
        <strain evidence="1">Duluth1</strain>
        <tissue evidence="1">Whole animal</tissue>
    </source>
</reference>
<sequence length="90" mass="10499">MWKLVQNPVLVEKSFIPEPALTGWVFVQYPGSLKTYNPEAMVTLLVLVQYRVVKTYKSELMVTMWVKVQHQGRKAYLPQSLSSFYQFSIL</sequence>
<evidence type="ECO:0000313" key="1">
    <source>
        <dbReference type="EMBL" id="KAH3863221.1"/>
    </source>
</evidence>
<accession>A0A9D4RCD4</accession>
<organism evidence="1 2">
    <name type="scientific">Dreissena polymorpha</name>
    <name type="common">Zebra mussel</name>
    <name type="synonym">Mytilus polymorpha</name>
    <dbReference type="NCBI Taxonomy" id="45954"/>
    <lineage>
        <taxon>Eukaryota</taxon>
        <taxon>Metazoa</taxon>
        <taxon>Spiralia</taxon>
        <taxon>Lophotrochozoa</taxon>
        <taxon>Mollusca</taxon>
        <taxon>Bivalvia</taxon>
        <taxon>Autobranchia</taxon>
        <taxon>Heteroconchia</taxon>
        <taxon>Euheterodonta</taxon>
        <taxon>Imparidentia</taxon>
        <taxon>Neoheterodontei</taxon>
        <taxon>Myida</taxon>
        <taxon>Dreissenoidea</taxon>
        <taxon>Dreissenidae</taxon>
        <taxon>Dreissena</taxon>
    </lineage>
</organism>